<reference evidence="2 3" key="1">
    <citation type="submission" date="2017-06" db="EMBL/GenBank/DDBJ databases">
        <authorList>
            <person name="Kim H.J."/>
            <person name="Triplett B.A."/>
        </authorList>
    </citation>
    <scope>NUCLEOTIDE SEQUENCE [LARGE SCALE GENOMIC DNA]</scope>
    <source>
        <strain evidence="2 3">DSM 19307</strain>
    </source>
</reference>
<dbReference type="PROSITE" id="PS00018">
    <property type="entry name" value="EF_HAND_1"/>
    <property type="match status" value="3"/>
</dbReference>
<dbReference type="SMART" id="SM00054">
    <property type="entry name" value="EFh"/>
    <property type="match status" value="3"/>
</dbReference>
<dbReference type="SUPFAM" id="SSF47473">
    <property type="entry name" value="EF-hand"/>
    <property type="match status" value="1"/>
</dbReference>
<name>A0A239HYM7_EKHLU</name>
<feature type="domain" description="EF-hand" evidence="1">
    <location>
        <begin position="99"/>
        <end position="134"/>
    </location>
</feature>
<sequence>MLSELQITKLERFFYVLDFDRNGIIEKEDFIGIAENLCILWRIREGEEKYEEIQKRFEDGWNHFNLFVNNNDGKANWDHWIHFAEEVIVNGDEEIFTQYVDEFVGEIFDNFDADNDGYINLDEYIDLLVGYRIEVRFAAKSFRKLDRNHDDLISRGELIRAVKEFFRSDDPDAAGNWLFGRAVLSD</sequence>
<dbReference type="Gene3D" id="1.10.238.10">
    <property type="entry name" value="EF-hand"/>
    <property type="match status" value="1"/>
</dbReference>
<dbReference type="InterPro" id="IPR011992">
    <property type="entry name" value="EF-hand-dom_pair"/>
</dbReference>
<keyword evidence="3" id="KW-1185">Reference proteome</keyword>
<evidence type="ECO:0000313" key="2">
    <source>
        <dbReference type="EMBL" id="SNS86208.1"/>
    </source>
</evidence>
<dbReference type="EMBL" id="FZPD01000002">
    <property type="protein sequence ID" value="SNS86208.1"/>
    <property type="molecule type" value="Genomic_DNA"/>
</dbReference>
<dbReference type="InterPro" id="IPR018247">
    <property type="entry name" value="EF_Hand_1_Ca_BS"/>
</dbReference>
<gene>
    <name evidence="2" type="ORF">SAMN05421640_1568</name>
</gene>
<dbReference type="InterPro" id="IPR002048">
    <property type="entry name" value="EF_hand_dom"/>
</dbReference>
<dbReference type="Pfam" id="PF13833">
    <property type="entry name" value="EF-hand_8"/>
    <property type="match status" value="1"/>
</dbReference>
<dbReference type="PROSITE" id="PS50222">
    <property type="entry name" value="EF_HAND_2"/>
    <property type="match status" value="3"/>
</dbReference>
<feature type="domain" description="EF-hand" evidence="1">
    <location>
        <begin position="140"/>
        <end position="168"/>
    </location>
</feature>
<dbReference type="GO" id="GO:0005509">
    <property type="term" value="F:calcium ion binding"/>
    <property type="evidence" value="ECO:0007669"/>
    <property type="project" value="InterPro"/>
</dbReference>
<evidence type="ECO:0000259" key="1">
    <source>
        <dbReference type="PROSITE" id="PS50222"/>
    </source>
</evidence>
<organism evidence="2 3">
    <name type="scientific">Ekhidna lutea</name>
    <dbReference type="NCBI Taxonomy" id="447679"/>
    <lineage>
        <taxon>Bacteria</taxon>
        <taxon>Pseudomonadati</taxon>
        <taxon>Bacteroidota</taxon>
        <taxon>Cytophagia</taxon>
        <taxon>Cytophagales</taxon>
        <taxon>Reichenbachiellaceae</taxon>
        <taxon>Ekhidna</taxon>
    </lineage>
</organism>
<feature type="domain" description="EF-hand" evidence="1">
    <location>
        <begin position="5"/>
        <end position="40"/>
    </location>
</feature>
<dbReference type="AlphaFoldDB" id="A0A239HYM7"/>
<dbReference type="Proteomes" id="UP000198393">
    <property type="component" value="Unassembled WGS sequence"/>
</dbReference>
<proteinExistence type="predicted"/>
<dbReference type="RefSeq" id="WP_179213337.1">
    <property type="nucleotide sequence ID" value="NZ_FZPD01000002.1"/>
</dbReference>
<protein>
    <submittedName>
        <fullName evidence="2">EF hand domain-containing protein</fullName>
    </submittedName>
</protein>
<accession>A0A239HYM7</accession>
<evidence type="ECO:0000313" key="3">
    <source>
        <dbReference type="Proteomes" id="UP000198393"/>
    </source>
</evidence>
<dbReference type="Pfam" id="PF00036">
    <property type="entry name" value="EF-hand_1"/>
    <property type="match status" value="1"/>
</dbReference>